<dbReference type="KEGG" id="npy:NPRO_24870"/>
<dbReference type="Gene3D" id="2.60.120.200">
    <property type="match status" value="1"/>
</dbReference>
<dbReference type="Proteomes" id="UP000662873">
    <property type="component" value="Chromosome"/>
</dbReference>
<name>A0A809RY80_9BACT</name>
<proteinExistence type="predicted"/>
<protein>
    <recommendedName>
        <fullName evidence="3">PEP-CTERM protein-sorting domain-containing protein</fullName>
    </recommendedName>
</protein>
<evidence type="ECO:0008006" key="3">
    <source>
        <dbReference type="Google" id="ProtNLM"/>
    </source>
</evidence>
<dbReference type="EMBL" id="AP021858">
    <property type="protein sequence ID" value="BBO24892.1"/>
    <property type="molecule type" value="Genomic_DNA"/>
</dbReference>
<dbReference type="NCBIfam" id="TIGR02595">
    <property type="entry name" value="PEP_CTERM"/>
    <property type="match status" value="1"/>
</dbReference>
<dbReference type="AlphaFoldDB" id="A0A809RY80"/>
<reference evidence="1" key="1">
    <citation type="journal article" name="DNA Res.">
        <title>The physiological potential of anammox bacteria as revealed by their core genome structure.</title>
        <authorList>
            <person name="Okubo T."/>
            <person name="Toyoda A."/>
            <person name="Fukuhara K."/>
            <person name="Uchiyama I."/>
            <person name="Harigaya Y."/>
            <person name="Kuroiwa M."/>
            <person name="Suzuki T."/>
            <person name="Murakami Y."/>
            <person name="Suwa Y."/>
            <person name="Takami H."/>
        </authorList>
    </citation>
    <scope>NUCLEOTIDE SEQUENCE</scope>
    <source>
        <strain evidence="1">317325-2</strain>
    </source>
</reference>
<organism evidence="1 2">
    <name type="scientific">Candidatus Nitrosymbiomonas proteolyticus</name>
    <dbReference type="NCBI Taxonomy" id="2608984"/>
    <lineage>
        <taxon>Bacteria</taxon>
        <taxon>Bacillati</taxon>
        <taxon>Armatimonadota</taxon>
        <taxon>Armatimonadota incertae sedis</taxon>
        <taxon>Candidatus Nitrosymbiomonas</taxon>
    </lineage>
</organism>
<evidence type="ECO:0000313" key="2">
    <source>
        <dbReference type="Proteomes" id="UP000662873"/>
    </source>
</evidence>
<accession>A0A809RY80</accession>
<gene>
    <name evidence="1" type="ORF">NPRO_24870</name>
</gene>
<sequence length="245" mass="27111">MAALVVVPTVAHGELVGHWTFDQHGNDLTGHFGNTQFFSGATLENGALVVSAELGSWAKAASYSGPEINEKTLIAWLTLDELDVRGGAALTLERDSDNVFENRFDGIVYGEIESRKWMAGSEFYNRTQEVPQDGERESATETVVMAIRYRADNTISVFRNGNLYSEYSKGQLQSFGDEPTAAVFGKRHTWPGLAMPYLSARIDEARIYNEALSDQFMETLTPVPEPMTGLGLLASLFAFRRRKAD</sequence>
<dbReference type="Pfam" id="PF13385">
    <property type="entry name" value="Laminin_G_3"/>
    <property type="match status" value="1"/>
</dbReference>
<evidence type="ECO:0000313" key="1">
    <source>
        <dbReference type="EMBL" id="BBO24892.1"/>
    </source>
</evidence>
<dbReference type="InterPro" id="IPR013424">
    <property type="entry name" value="Ice-binding_C"/>
</dbReference>
<dbReference type="InterPro" id="IPR013320">
    <property type="entry name" value="ConA-like_dom_sf"/>
</dbReference>
<dbReference type="SUPFAM" id="SSF49899">
    <property type="entry name" value="Concanavalin A-like lectins/glucanases"/>
    <property type="match status" value="1"/>
</dbReference>